<reference evidence="7" key="1">
    <citation type="submission" date="2020-01" db="EMBL/GenBank/DDBJ databases">
        <authorList>
            <consortium name="DOE Joint Genome Institute"/>
            <person name="Haridas S."/>
            <person name="Albert R."/>
            <person name="Binder M."/>
            <person name="Bloem J."/>
            <person name="Labutti K."/>
            <person name="Salamov A."/>
            <person name="Andreopoulos B."/>
            <person name="Baker S.E."/>
            <person name="Barry K."/>
            <person name="Bills G."/>
            <person name="Bluhm B.H."/>
            <person name="Cannon C."/>
            <person name="Castanera R."/>
            <person name="Culley D.E."/>
            <person name="Daum C."/>
            <person name="Ezra D."/>
            <person name="Gonzalez J.B."/>
            <person name="Henrissat B."/>
            <person name="Kuo A."/>
            <person name="Liang C."/>
            <person name="Lipzen A."/>
            <person name="Lutzoni F."/>
            <person name="Magnuson J."/>
            <person name="Mondo S."/>
            <person name="Nolan M."/>
            <person name="Ohm R."/>
            <person name="Pangilinan J."/>
            <person name="Park H.-J."/>
            <person name="Ramirez L."/>
            <person name="Alfaro M."/>
            <person name="Sun H."/>
            <person name="Tritt A."/>
            <person name="Yoshinaga Y."/>
            <person name="Zwiers L.-H."/>
            <person name="Turgeon B.G."/>
            <person name="Goodwin S.B."/>
            <person name="Spatafora J.W."/>
            <person name="Crous P.W."/>
            <person name="Grigoriev I.V."/>
        </authorList>
    </citation>
    <scope>NUCLEOTIDE SEQUENCE</scope>
    <source>
        <strain evidence="7">CBS 342.82</strain>
    </source>
</reference>
<reference evidence="7" key="2">
    <citation type="submission" date="2020-04" db="EMBL/GenBank/DDBJ databases">
        <authorList>
            <consortium name="NCBI Genome Project"/>
        </authorList>
    </citation>
    <scope>NUCLEOTIDE SEQUENCE</scope>
    <source>
        <strain evidence="7">CBS 342.82</strain>
    </source>
</reference>
<dbReference type="GeneID" id="54360517"/>
<dbReference type="Pfam" id="PF24586">
    <property type="entry name" value="DUF7611"/>
    <property type="match status" value="1"/>
</dbReference>
<feature type="region of interest" description="Disordered" evidence="1">
    <location>
        <begin position="51"/>
        <end position="74"/>
    </location>
</feature>
<protein>
    <submittedName>
        <fullName evidence="7">Uncharacterized protein</fullName>
    </submittedName>
</protein>
<dbReference type="RefSeq" id="XP_033455203.1">
    <property type="nucleotide sequence ID" value="XM_033602717.1"/>
</dbReference>
<dbReference type="Pfam" id="PF24589">
    <property type="entry name" value="DUF7614"/>
    <property type="match status" value="1"/>
</dbReference>
<evidence type="ECO:0000259" key="2">
    <source>
        <dbReference type="Pfam" id="PF24586"/>
    </source>
</evidence>
<feature type="compositionally biased region" description="Polar residues" evidence="1">
    <location>
        <begin position="341"/>
        <end position="359"/>
    </location>
</feature>
<feature type="region of interest" description="Disordered" evidence="1">
    <location>
        <begin position="89"/>
        <end position="370"/>
    </location>
</feature>
<evidence type="ECO:0000313" key="6">
    <source>
        <dbReference type="Proteomes" id="UP000504637"/>
    </source>
</evidence>
<keyword evidence="6" id="KW-1185">Reference proteome</keyword>
<feature type="compositionally biased region" description="Basic and acidic residues" evidence="1">
    <location>
        <begin position="275"/>
        <end position="309"/>
    </location>
</feature>
<evidence type="ECO:0000259" key="4">
    <source>
        <dbReference type="Pfam" id="PF24588"/>
    </source>
</evidence>
<evidence type="ECO:0000256" key="1">
    <source>
        <dbReference type="SAM" id="MobiDB-lite"/>
    </source>
</evidence>
<dbReference type="Pfam" id="PF24588">
    <property type="entry name" value="DUF7613"/>
    <property type="match status" value="1"/>
</dbReference>
<dbReference type="InterPro" id="IPR056033">
    <property type="entry name" value="DUF7614"/>
</dbReference>
<gene>
    <name evidence="7" type="ORF">K489DRAFT_365218</name>
</gene>
<feature type="domain" description="DUF7611" evidence="2">
    <location>
        <begin position="519"/>
        <end position="670"/>
    </location>
</feature>
<evidence type="ECO:0000259" key="5">
    <source>
        <dbReference type="Pfam" id="PF24589"/>
    </source>
</evidence>
<evidence type="ECO:0000313" key="7">
    <source>
        <dbReference type="RefSeq" id="XP_033455203.1"/>
    </source>
</evidence>
<dbReference type="AlphaFoldDB" id="A0A6J3LU71"/>
<accession>A0A6J3LU71</accession>
<dbReference type="InterPro" id="IPR056030">
    <property type="entry name" value="DUF7611"/>
</dbReference>
<feature type="domain" description="DUF7612" evidence="3">
    <location>
        <begin position="674"/>
        <end position="808"/>
    </location>
</feature>
<feature type="domain" description="DUF7614" evidence="5">
    <location>
        <begin position="978"/>
        <end position="1129"/>
    </location>
</feature>
<evidence type="ECO:0000259" key="3">
    <source>
        <dbReference type="Pfam" id="PF24587"/>
    </source>
</evidence>
<reference evidence="7" key="3">
    <citation type="submission" date="2025-08" db="UniProtKB">
        <authorList>
            <consortium name="RefSeq"/>
        </authorList>
    </citation>
    <scope>IDENTIFICATION</scope>
    <source>
        <strain evidence="7">CBS 342.82</strain>
    </source>
</reference>
<dbReference type="Pfam" id="PF24587">
    <property type="entry name" value="DUF7612"/>
    <property type="match status" value="1"/>
</dbReference>
<dbReference type="InterPro" id="IPR056032">
    <property type="entry name" value="DUF7613"/>
</dbReference>
<feature type="domain" description="DUF7613" evidence="4">
    <location>
        <begin position="813"/>
        <end position="972"/>
    </location>
</feature>
<organism evidence="7">
    <name type="scientific">Dissoconium aciculare CBS 342.82</name>
    <dbReference type="NCBI Taxonomy" id="1314786"/>
    <lineage>
        <taxon>Eukaryota</taxon>
        <taxon>Fungi</taxon>
        <taxon>Dikarya</taxon>
        <taxon>Ascomycota</taxon>
        <taxon>Pezizomycotina</taxon>
        <taxon>Dothideomycetes</taxon>
        <taxon>Dothideomycetidae</taxon>
        <taxon>Mycosphaerellales</taxon>
        <taxon>Dissoconiaceae</taxon>
        <taxon>Dissoconium</taxon>
    </lineage>
</organism>
<name>A0A6J3LU71_9PEZI</name>
<dbReference type="InterPro" id="IPR056031">
    <property type="entry name" value="DUF7612"/>
</dbReference>
<proteinExistence type="predicted"/>
<sequence>MADDDSKGSKGKGFLKKSKWGKLFKEDDAGPTLKLSDDVVDFLKPSTESARFATIANPPPAPRGPTAGGGPPKLSIAVAQRFPAANEVVPAAASSNHDGPASPLPPTLFNGQPKRRRGLKLVVGFARTPPDIMGEGGDEAPDPPSEIGRQKAALTRSVSERRVPSEPHQQQQRQDIPPPNPAHSLAAGPYSTSRPPIPAPDDVRPGPLRRANTSHNEVSPPVQKRTAPPPVGPRHVHKSSLGRVPTGFTAHIQDSPEDPVGGVGGGSKVQQIDWEQEREKEREAERAAERAAEKERAELMERQKQHEAQSYHQYGQPYGQQPPPPATGNARPRVPTVDPASGSSPRGQTSVSAGQSLLSTGRPPLVNQISQEGNPAADAAFADFCARVAHMRGVFSLTAEKEQTRDKSSPSKWLRAAAWWFLKGKAGVEGMMRTVSSQDPGQPRRELLAQPHVDLAKAWWIIMDPLQLANSSDGGPQNASAVALRSALKSVCLMMGRNGLLPPTHALIQGQNTNIWLEYPRFRADVTAILGGDDYGSTPSASVDAFEMMPLGDTRDYFCYGRFQVDAYINTDDPETDRIPLPCMFSIMRSRRDYQMDIAIVTQSDLITVRVSPRTTERRLLSWSDVSWKLNTSGMVVHLPRNLDLNVRLQERDYRYVRGLAEYARGVERDMVENADEKLVYETSLAEVQYSDSANAQAFPSEKLRGCTALIYEHLVEEADGSGRRKKHRGFRFLLTTDVGQKTLSSVTHDLGRNSPIYVELVSDKAASAASGQAILVLRIREENRQCRAIMTFSNAQGRQAFYEALNALAVGPDETIVEKIPLTALNIEPVGGSSSQAATVALQNLQWQKLGVTNFYSDDPNNRLAGTVESESLRILLRHTAGCIVDRLNLSKGEFLLRLPASSSGSNAGNAIQLLRRAQLDMTISIDARGVPQPVSEAMAPLLHAVQQTPTIRTFTFASPADLHAFQASLTGYAVHYDGTASTLAIARRRMVVPIYKKWEASHVRIQVVSKAAHQADGGVTRVLAFFPDGSFSHADALCFRVLGTDVFENVKGSKGAPAAVKLVDAKFSLPHDHGNGSDATEGDFAFPEKVRRRFVNLEGLDYAEEHDDITVGFADEAERDRFSCSLPGATSVSRGLTLKRRI</sequence>
<dbReference type="Proteomes" id="UP000504637">
    <property type="component" value="Unplaced"/>
</dbReference>
<dbReference type="OrthoDB" id="4356615at2759"/>